<evidence type="ECO:0008006" key="4">
    <source>
        <dbReference type="Google" id="ProtNLM"/>
    </source>
</evidence>
<dbReference type="NCBIfam" id="TIGR01451">
    <property type="entry name" value="B_ant_repeat"/>
    <property type="match status" value="1"/>
</dbReference>
<evidence type="ECO:0000313" key="3">
    <source>
        <dbReference type="Proteomes" id="UP001179361"/>
    </source>
</evidence>
<dbReference type="RefSeq" id="WP_231059743.1">
    <property type="nucleotide sequence ID" value="NZ_JAJNOC010000007.1"/>
</dbReference>
<protein>
    <recommendedName>
        <fullName evidence="4">DUF11 domain-containing protein</fullName>
    </recommendedName>
</protein>
<reference evidence="2" key="1">
    <citation type="submission" date="2021-11" db="EMBL/GenBank/DDBJ databases">
        <title>The complete genome of Massilia sp sp. G4R7.</title>
        <authorList>
            <person name="Liu L."/>
            <person name="Yue J."/>
            <person name="Yuan J."/>
            <person name="Yang F."/>
            <person name="Li L."/>
        </authorList>
    </citation>
    <scope>NUCLEOTIDE SEQUENCE</scope>
    <source>
        <strain evidence="2">G4R7</strain>
    </source>
</reference>
<feature type="chain" id="PRO_5046624430" description="DUF11 domain-containing protein" evidence="1">
    <location>
        <begin position="29"/>
        <end position="444"/>
    </location>
</feature>
<feature type="signal peptide" evidence="1">
    <location>
        <begin position="1"/>
        <end position="28"/>
    </location>
</feature>
<dbReference type="EMBL" id="JAJNOC010000007">
    <property type="protein sequence ID" value="MCD2518457.1"/>
    <property type="molecule type" value="Genomic_DNA"/>
</dbReference>
<proteinExistence type="predicted"/>
<evidence type="ECO:0000256" key="1">
    <source>
        <dbReference type="SAM" id="SignalP"/>
    </source>
</evidence>
<keyword evidence="3" id="KW-1185">Reference proteome</keyword>
<dbReference type="Proteomes" id="UP001179361">
    <property type="component" value="Unassembled WGS sequence"/>
</dbReference>
<dbReference type="InterPro" id="IPR047589">
    <property type="entry name" value="DUF11_rpt"/>
</dbReference>
<organism evidence="2 3">
    <name type="scientific">Massilia phyllostachyos</name>
    <dbReference type="NCBI Taxonomy" id="2898585"/>
    <lineage>
        <taxon>Bacteria</taxon>
        <taxon>Pseudomonadati</taxon>
        <taxon>Pseudomonadota</taxon>
        <taxon>Betaproteobacteria</taxon>
        <taxon>Burkholderiales</taxon>
        <taxon>Oxalobacteraceae</taxon>
        <taxon>Telluria group</taxon>
        <taxon>Massilia</taxon>
    </lineage>
</organism>
<name>A0ABS8Q9P0_9BURK</name>
<evidence type="ECO:0000313" key="2">
    <source>
        <dbReference type="EMBL" id="MCD2518457.1"/>
    </source>
</evidence>
<sequence>MKTTKLSSALWTAALGGALLGAASSAYAATPAGTRITNQATATYTDSTFTNRTAASNTVVTTVQQVGAVSLAGTGVKNAVSGGQVVYAHSVTNNGNGDDTFALSVANTGGVFTMANTVFYPDANNDGAPDAGAAAITVTPTVAAGATYRFVAVSSLPASLANGSSNILTVTATSAFDTTVKATALDTTTVAGGAGVDITANTTGGVKGAGPGAEASAQDSKNIAAGGTARFTLSLANAAGTADTFNLDASTVANFGTVGLPAGWTVVFKDGNNSVITSATVDANGTKVIYAEVTAPAGATAGTLDVYFRATSPDSGASDRIHNAVVVGAAGFLTLTKAQALDATCDGIPDTPFSSADITSGAVPGACIRYEITARNTGGSDIGAVTVSDNIPANTVYHAVRAAGTTLGDLLAPLAGGVGSVSTTILLMHPNDTAVLTFGVKITP</sequence>
<comment type="caution">
    <text evidence="2">The sequence shown here is derived from an EMBL/GenBank/DDBJ whole genome shotgun (WGS) entry which is preliminary data.</text>
</comment>
<gene>
    <name evidence="2" type="ORF">LQ564_19325</name>
</gene>
<keyword evidence="1" id="KW-0732">Signal</keyword>
<accession>A0ABS8Q9P0</accession>